<sequence>MGSAPFGDAVAGGGLYEYQGYHGGFAGGHGLGQPAGRAPALDDGETEGMDASAAAAAVAAMEMAKRNCGGGREEKAAMALKSHSEAERRRRERINAHLATLRTMVPCTDKMDKAALLAEVVGHVKRLKSAAARVGRRATVPSGADEVAVDEASATGGGGEGPLLLRATLSCDDRADLFVDVKRALQPLGLEVVGSEVTTLGGRVRLAFLVSCGSRGGAAAAAMASVRQALQSVLDKASSGFDFAPRAASLLGSKRRKVSTFESSSSSS</sequence>
<evidence type="ECO:0000256" key="4">
    <source>
        <dbReference type="ARBA" id="ARBA00023163"/>
    </source>
</evidence>
<dbReference type="PROSITE" id="PS50888">
    <property type="entry name" value="BHLH"/>
    <property type="match status" value="1"/>
</dbReference>
<dbReference type="PANTHER" id="PTHR45844:SF9">
    <property type="entry name" value="OS09G0463900 PROTEIN"/>
    <property type="match status" value="1"/>
</dbReference>
<evidence type="ECO:0000256" key="3">
    <source>
        <dbReference type="ARBA" id="ARBA00023125"/>
    </source>
</evidence>
<dbReference type="SUPFAM" id="SSF47459">
    <property type="entry name" value="HLH, helix-loop-helix DNA-binding domain"/>
    <property type="match status" value="1"/>
</dbReference>
<dbReference type="OMA" id="SCNHGSC"/>
<evidence type="ECO:0000313" key="6">
    <source>
        <dbReference type="EnsemblPlants" id="ORGLA01G0065100.1"/>
    </source>
</evidence>
<dbReference type="KEGG" id="ogl:127766433"/>
<evidence type="ECO:0000256" key="2">
    <source>
        <dbReference type="ARBA" id="ARBA00023015"/>
    </source>
</evidence>
<gene>
    <name evidence="6" type="primary">LOC127766433</name>
</gene>
<dbReference type="PANTHER" id="PTHR45844">
    <property type="entry name" value="TRANSCRIPTION FACTOR BHLH30"/>
    <property type="match status" value="1"/>
</dbReference>
<reference evidence="6 7" key="2">
    <citation type="submission" date="2018-04" db="EMBL/GenBank/DDBJ databases">
        <title>OglaRS2 (Oryza glaberrima Reference Sequence Version 2).</title>
        <authorList>
            <person name="Zhang J."/>
            <person name="Kudrna D."/>
            <person name="Lee S."/>
            <person name="Talag J."/>
            <person name="Rajasekar S."/>
            <person name="Wing R.A."/>
        </authorList>
    </citation>
    <scope>NUCLEOTIDE SEQUENCE [LARGE SCALE GENOMIC DNA]</scope>
    <source>
        <strain evidence="6 7">cv. IRGC 96717</strain>
    </source>
</reference>
<dbReference type="AlphaFoldDB" id="I1NLB1"/>
<keyword evidence="7" id="KW-1185">Reference proteome</keyword>
<accession>I1NLB1</accession>
<evidence type="ECO:0000313" key="7">
    <source>
        <dbReference type="Proteomes" id="UP000007306"/>
    </source>
</evidence>
<dbReference type="InterPro" id="IPR045865">
    <property type="entry name" value="ACT-like_dom_sf"/>
</dbReference>
<comment type="similarity">
    <text evidence="1">Belongs to the bHLH protein family.</text>
</comment>
<dbReference type="EnsemblPlants" id="ORGLA01G0065100.1">
    <property type="protein sequence ID" value="ORGLA01G0065100.1"/>
    <property type="gene ID" value="ORGLA01G0065100"/>
</dbReference>
<dbReference type="RefSeq" id="XP_052147439.1">
    <property type="nucleotide sequence ID" value="XM_052291479.1"/>
</dbReference>
<dbReference type="GO" id="GO:0003677">
    <property type="term" value="F:DNA binding"/>
    <property type="evidence" value="ECO:0007669"/>
    <property type="project" value="UniProtKB-KW"/>
</dbReference>
<dbReference type="SMART" id="SM00353">
    <property type="entry name" value="HLH"/>
    <property type="match status" value="1"/>
</dbReference>
<keyword evidence="4" id="KW-0804">Transcription</keyword>
<dbReference type="Proteomes" id="UP000007306">
    <property type="component" value="Chromosome 1"/>
</dbReference>
<dbReference type="eggNOG" id="KOG3561">
    <property type="taxonomic scope" value="Eukaryota"/>
</dbReference>
<dbReference type="Gramene" id="ORGLA01G0065100.1">
    <property type="protein sequence ID" value="ORGLA01G0065100.1"/>
    <property type="gene ID" value="ORGLA01G0065100"/>
</dbReference>
<feature type="domain" description="BHLH" evidence="5">
    <location>
        <begin position="78"/>
        <end position="127"/>
    </location>
</feature>
<dbReference type="InterPro" id="IPR045847">
    <property type="entry name" value="AIG1-like"/>
</dbReference>
<evidence type="ECO:0000259" key="5">
    <source>
        <dbReference type="PROSITE" id="PS50888"/>
    </source>
</evidence>
<dbReference type="CDD" id="cd04873">
    <property type="entry name" value="ACT_UUR-ACR-like"/>
    <property type="match status" value="1"/>
</dbReference>
<reference evidence="6" key="1">
    <citation type="submission" date="2015-06" db="UniProtKB">
        <authorList>
            <consortium name="EnsemblPlants"/>
        </authorList>
    </citation>
    <scope>IDENTIFICATION</scope>
</reference>
<dbReference type="Gene3D" id="4.10.280.10">
    <property type="entry name" value="Helix-loop-helix DNA-binding domain"/>
    <property type="match status" value="1"/>
</dbReference>
<organism evidence="6 7">
    <name type="scientific">Oryza glaberrima</name>
    <name type="common">African rice</name>
    <dbReference type="NCBI Taxonomy" id="4538"/>
    <lineage>
        <taxon>Eukaryota</taxon>
        <taxon>Viridiplantae</taxon>
        <taxon>Streptophyta</taxon>
        <taxon>Embryophyta</taxon>
        <taxon>Tracheophyta</taxon>
        <taxon>Spermatophyta</taxon>
        <taxon>Magnoliopsida</taxon>
        <taxon>Liliopsida</taxon>
        <taxon>Poales</taxon>
        <taxon>Poaceae</taxon>
        <taxon>BOP clade</taxon>
        <taxon>Oryzoideae</taxon>
        <taxon>Oryzeae</taxon>
        <taxon>Oryzinae</taxon>
        <taxon>Oryza</taxon>
    </lineage>
</organism>
<dbReference type="HOGENOM" id="CLU_063967_0_0_1"/>
<dbReference type="GO" id="GO:0046983">
    <property type="term" value="F:protein dimerization activity"/>
    <property type="evidence" value="ECO:0007669"/>
    <property type="project" value="InterPro"/>
</dbReference>
<keyword evidence="3" id="KW-0238">DNA-binding</keyword>
<name>I1NLB1_ORYGL</name>
<evidence type="ECO:0000256" key="1">
    <source>
        <dbReference type="ARBA" id="ARBA00005510"/>
    </source>
</evidence>
<protein>
    <recommendedName>
        <fullName evidence="5">BHLH domain-containing protein</fullName>
    </recommendedName>
</protein>
<dbReference type="GeneID" id="127766433"/>
<dbReference type="STRING" id="4538.I1NLB1"/>
<dbReference type="InterPro" id="IPR036638">
    <property type="entry name" value="HLH_DNA-bd_sf"/>
</dbReference>
<dbReference type="GO" id="GO:0003700">
    <property type="term" value="F:DNA-binding transcription factor activity"/>
    <property type="evidence" value="ECO:0007669"/>
    <property type="project" value="InterPro"/>
</dbReference>
<dbReference type="Pfam" id="PF00010">
    <property type="entry name" value="HLH"/>
    <property type="match status" value="1"/>
</dbReference>
<proteinExistence type="inferred from homology"/>
<keyword evidence="2" id="KW-0805">Transcription regulation</keyword>
<dbReference type="InterPro" id="IPR011598">
    <property type="entry name" value="bHLH_dom"/>
</dbReference>
<dbReference type="SUPFAM" id="SSF55021">
    <property type="entry name" value="ACT-like"/>
    <property type="match status" value="1"/>
</dbReference>